<dbReference type="Proteomes" id="UP000806378">
    <property type="component" value="Unassembled WGS sequence"/>
</dbReference>
<dbReference type="EMBL" id="MU090536">
    <property type="protein sequence ID" value="KAF7847754.1"/>
    <property type="molecule type" value="Genomic_DNA"/>
</dbReference>
<organism evidence="1 2">
    <name type="scientific">Corymbia citriodora subsp. variegata</name>
    <dbReference type="NCBI Taxonomy" id="360336"/>
    <lineage>
        <taxon>Eukaryota</taxon>
        <taxon>Viridiplantae</taxon>
        <taxon>Streptophyta</taxon>
        <taxon>Embryophyta</taxon>
        <taxon>Tracheophyta</taxon>
        <taxon>Spermatophyta</taxon>
        <taxon>Magnoliopsida</taxon>
        <taxon>eudicotyledons</taxon>
        <taxon>Gunneridae</taxon>
        <taxon>Pentapetalae</taxon>
        <taxon>rosids</taxon>
        <taxon>malvids</taxon>
        <taxon>Myrtales</taxon>
        <taxon>Myrtaceae</taxon>
        <taxon>Myrtoideae</taxon>
        <taxon>Eucalypteae</taxon>
        <taxon>Corymbia</taxon>
    </lineage>
</organism>
<sequence>MVSPRICFGIHFINFTQTVPFLIFSFSISFERGIVAAESERGTVVGGAGGRRLESGSLSRTELAGILPLRNDM</sequence>
<dbReference type="Gramene" id="rna-gnl|WGS:JABURB|Cocit.L2661.1">
    <property type="protein sequence ID" value="cds-KAF7847754.1"/>
    <property type="gene ID" value="gene-BT93_L2661"/>
</dbReference>
<gene>
    <name evidence="1" type="ORF">BT93_L2661</name>
</gene>
<evidence type="ECO:0000313" key="2">
    <source>
        <dbReference type="Proteomes" id="UP000806378"/>
    </source>
</evidence>
<protein>
    <submittedName>
        <fullName evidence="1">Uncharacterized protein</fullName>
    </submittedName>
</protein>
<accession>A0A8T0CKI1</accession>
<name>A0A8T0CKI1_CORYI</name>
<dbReference type="AlphaFoldDB" id="A0A8T0CKI1"/>
<reference evidence="1" key="1">
    <citation type="submission" date="2020-05" db="EMBL/GenBank/DDBJ databases">
        <title>WGS assembly of Corymbia citriodora subspecies variegata.</title>
        <authorList>
            <person name="Barry K."/>
            <person name="Hundley H."/>
            <person name="Shu S."/>
            <person name="Jenkins J."/>
            <person name="Grimwood J."/>
            <person name="Baten A."/>
        </authorList>
    </citation>
    <scope>NUCLEOTIDE SEQUENCE</scope>
    <source>
        <strain evidence="1">CV2-018</strain>
    </source>
</reference>
<keyword evidence="2" id="KW-1185">Reference proteome</keyword>
<proteinExistence type="predicted"/>
<evidence type="ECO:0000313" key="1">
    <source>
        <dbReference type="EMBL" id="KAF7847754.1"/>
    </source>
</evidence>
<comment type="caution">
    <text evidence="1">The sequence shown here is derived from an EMBL/GenBank/DDBJ whole genome shotgun (WGS) entry which is preliminary data.</text>
</comment>